<dbReference type="PANTHER" id="PTHR47245">
    <property type="entry name" value="PEPTIDYLPROLYL ISOMERASE"/>
    <property type="match status" value="1"/>
</dbReference>
<feature type="domain" description="PpiC" evidence="1">
    <location>
        <begin position="126"/>
        <end position="227"/>
    </location>
</feature>
<dbReference type="GO" id="GO:0003755">
    <property type="term" value="F:peptidyl-prolyl cis-trans isomerase activity"/>
    <property type="evidence" value="ECO:0007669"/>
    <property type="project" value="InterPro"/>
</dbReference>
<dbReference type="AlphaFoldDB" id="A0A381XM64"/>
<evidence type="ECO:0000259" key="1">
    <source>
        <dbReference type="PROSITE" id="PS50198"/>
    </source>
</evidence>
<dbReference type="InterPro" id="IPR050245">
    <property type="entry name" value="PrsA_foldase"/>
</dbReference>
<dbReference type="PANTHER" id="PTHR47245:SF2">
    <property type="entry name" value="PEPTIDYL-PROLYL CIS-TRANS ISOMERASE HP_0175-RELATED"/>
    <property type="match status" value="1"/>
</dbReference>
<dbReference type="InterPro" id="IPR046357">
    <property type="entry name" value="PPIase_dom_sf"/>
</dbReference>
<evidence type="ECO:0000313" key="2">
    <source>
        <dbReference type="EMBL" id="SVA65799.1"/>
    </source>
</evidence>
<dbReference type="Pfam" id="PF00639">
    <property type="entry name" value="Rotamase"/>
    <property type="match status" value="1"/>
</dbReference>
<dbReference type="PROSITE" id="PS50198">
    <property type="entry name" value="PPIC_PPIASE_2"/>
    <property type="match status" value="1"/>
</dbReference>
<dbReference type="EMBL" id="UINC01015663">
    <property type="protein sequence ID" value="SVA65799.1"/>
    <property type="molecule type" value="Genomic_DNA"/>
</dbReference>
<gene>
    <name evidence="2" type="ORF">METZ01_LOCUS118653</name>
</gene>
<organism evidence="2">
    <name type="scientific">marine metagenome</name>
    <dbReference type="NCBI Taxonomy" id="408172"/>
    <lineage>
        <taxon>unclassified sequences</taxon>
        <taxon>metagenomes</taxon>
        <taxon>ecological metagenomes</taxon>
    </lineage>
</organism>
<name>A0A381XM64_9ZZZZ</name>
<proteinExistence type="predicted"/>
<protein>
    <recommendedName>
        <fullName evidence="1">PpiC domain-containing protein</fullName>
    </recommendedName>
</protein>
<reference evidence="2" key="1">
    <citation type="submission" date="2018-05" db="EMBL/GenBank/DDBJ databases">
        <authorList>
            <person name="Lanie J.A."/>
            <person name="Ng W.-L."/>
            <person name="Kazmierczak K.M."/>
            <person name="Andrzejewski T.M."/>
            <person name="Davidsen T.M."/>
            <person name="Wayne K.J."/>
            <person name="Tettelin H."/>
            <person name="Glass J.I."/>
            <person name="Rusch D."/>
            <person name="Podicherti R."/>
            <person name="Tsui H.-C.T."/>
            <person name="Winkler M.E."/>
        </authorList>
    </citation>
    <scope>NUCLEOTIDE SEQUENCE</scope>
</reference>
<sequence length="426" mass="50436">MKKQFTFIIIAVFGFIHSSCSNNNDMATYRGGSVTRSDLTKHINKSKYKKLSNDEKLSTIRKLAARKVIYDYSEELIIDKSINNKTKKILNDEKLEQVFDYLLKKYSVSDSTLDFIYNAELVDYTIQDILVTHRLSYSEHKDRSPQEAYKRAAIIRKRIDNNDISFDEAVSIYADHPTIEIRNGMMGPLRYGKLPKELDDIIWQSMPGDINGPLETKFGYHVFHIVKREQRNQPVAKNRKNTLRREIKNGRYKLLDHYTDSYAKEWFKIFDIKLFIENIDTLWQRAEDLDLFVVPEGVSMLRLNEAGYKAPLARINNQMVTIDWFIEQAQQHGKYKQSNFVKAYFLYNTLIDLLRRYSAVMWYDISEDQFDNQKTRQMVQLKQEILLYKHYVTQETKIDSMLIEEMILNRLALKYNIQVREDLTLD</sequence>
<dbReference type="SUPFAM" id="SSF54534">
    <property type="entry name" value="FKBP-like"/>
    <property type="match status" value="1"/>
</dbReference>
<dbReference type="InterPro" id="IPR000297">
    <property type="entry name" value="PPIase_PpiC"/>
</dbReference>
<dbReference type="Gene3D" id="3.10.50.40">
    <property type="match status" value="1"/>
</dbReference>
<accession>A0A381XM64</accession>